<feature type="binding site" evidence="8">
    <location>
        <position position="90"/>
    </location>
    <ligand>
        <name>Mg(2+)</name>
        <dbReference type="ChEBI" id="CHEBI:18420"/>
        <label>2</label>
    </ligand>
</feature>
<feature type="binding site" evidence="8">
    <location>
        <position position="213"/>
    </location>
    <ligand>
        <name>Mg(2+)</name>
        <dbReference type="ChEBI" id="CHEBI:18420"/>
        <label>1</label>
        <note>catalytic</note>
    </ligand>
</feature>
<accession>A0A4R6MBG1</accession>
<keyword evidence="5 9" id="KW-0378">Hydrolase</keyword>
<dbReference type="AlphaFoldDB" id="A0A4R6MBG1"/>
<evidence type="ECO:0000256" key="6">
    <source>
        <dbReference type="ARBA" id="ARBA00022814"/>
    </source>
</evidence>
<dbReference type="InterPro" id="IPR020583">
    <property type="entry name" value="Inositol_monoP_metal-BS"/>
</dbReference>
<evidence type="ECO:0000256" key="1">
    <source>
        <dbReference type="ARBA" id="ARBA00001033"/>
    </source>
</evidence>
<name>A0A4R6MBG1_9GAMM</name>
<feature type="binding site" evidence="8">
    <location>
        <position position="73"/>
    </location>
    <ligand>
        <name>Mg(2+)</name>
        <dbReference type="ChEBI" id="CHEBI:18420"/>
        <label>1</label>
        <note>catalytic</note>
    </ligand>
</feature>
<evidence type="ECO:0000313" key="10">
    <source>
        <dbReference type="EMBL" id="TDO98938.1"/>
    </source>
</evidence>
<comment type="cofactor">
    <cofactor evidence="2 8 9">
        <name>Mg(2+)</name>
        <dbReference type="ChEBI" id="CHEBI:18420"/>
    </cofactor>
</comment>
<evidence type="ECO:0000256" key="7">
    <source>
        <dbReference type="ARBA" id="ARBA00022842"/>
    </source>
</evidence>
<sequence>MNIKNTVETRATFLKSLIQRAADCALDGYNNRSTGDYSLKGPQDYLTETDLAVENLIRDEISRAFPEDAILGEETGGEPNEMTWIIDPIDGTENFARGTPHFCVIIAFCLNGRAVLSAIAQPVLKTIYFAQQGKGAYKNDQPIHTSKTASLDQASLEFGWSRNITIDEHLSVQRYLLEQGASIHRRGSGGLALVWVAEGWSDAYLELSMNSWDCVAGMLLVEEAGGRVGHWPNSVADLAKKGPVIASSPLIANAIEGINYPNMKLKDSL</sequence>
<dbReference type="EMBL" id="SNXC01000010">
    <property type="protein sequence ID" value="TDO98938.1"/>
    <property type="molecule type" value="Genomic_DNA"/>
</dbReference>
<dbReference type="EC" id="3.1.3.25" evidence="9"/>
<keyword evidence="6" id="KW-0889">Transcription antitermination</keyword>
<dbReference type="Gene3D" id="3.30.540.10">
    <property type="entry name" value="Fructose-1,6-Bisphosphatase, subunit A, domain 1"/>
    <property type="match status" value="1"/>
</dbReference>
<dbReference type="PRINTS" id="PR00377">
    <property type="entry name" value="IMPHPHTASES"/>
</dbReference>
<feature type="binding site" evidence="8">
    <location>
        <position position="89"/>
    </location>
    <ligand>
        <name>Mg(2+)</name>
        <dbReference type="ChEBI" id="CHEBI:18420"/>
        <label>1</label>
        <note>catalytic</note>
    </ligand>
</feature>
<keyword evidence="6" id="KW-0804">Transcription</keyword>
<organism evidence="10 11">
    <name type="scientific">Marinomonas balearica</name>
    <dbReference type="NCBI Taxonomy" id="491947"/>
    <lineage>
        <taxon>Bacteria</taxon>
        <taxon>Pseudomonadati</taxon>
        <taxon>Pseudomonadota</taxon>
        <taxon>Gammaproteobacteria</taxon>
        <taxon>Oceanospirillales</taxon>
        <taxon>Oceanospirillaceae</taxon>
        <taxon>Marinomonas</taxon>
    </lineage>
</organism>
<dbReference type="GO" id="GO:0007165">
    <property type="term" value="P:signal transduction"/>
    <property type="evidence" value="ECO:0007669"/>
    <property type="project" value="TreeGrafter"/>
</dbReference>
<dbReference type="PANTHER" id="PTHR20854:SF4">
    <property type="entry name" value="INOSITOL-1-MONOPHOSPHATASE-RELATED"/>
    <property type="match status" value="1"/>
</dbReference>
<evidence type="ECO:0000256" key="5">
    <source>
        <dbReference type="ARBA" id="ARBA00022801"/>
    </source>
</evidence>
<comment type="catalytic activity">
    <reaction evidence="1 9">
        <text>a myo-inositol phosphate + H2O = myo-inositol + phosphate</text>
        <dbReference type="Rhea" id="RHEA:24056"/>
        <dbReference type="ChEBI" id="CHEBI:15377"/>
        <dbReference type="ChEBI" id="CHEBI:17268"/>
        <dbReference type="ChEBI" id="CHEBI:43474"/>
        <dbReference type="ChEBI" id="CHEBI:84139"/>
        <dbReference type="EC" id="3.1.3.25"/>
    </reaction>
</comment>
<dbReference type="GO" id="GO:0008934">
    <property type="term" value="F:inositol monophosphate 1-phosphatase activity"/>
    <property type="evidence" value="ECO:0007669"/>
    <property type="project" value="InterPro"/>
</dbReference>
<evidence type="ECO:0000256" key="9">
    <source>
        <dbReference type="RuleBase" id="RU364068"/>
    </source>
</evidence>
<dbReference type="InterPro" id="IPR000760">
    <property type="entry name" value="Inositol_monophosphatase-like"/>
</dbReference>
<dbReference type="SUPFAM" id="SSF56655">
    <property type="entry name" value="Carbohydrate phosphatase"/>
    <property type="match status" value="1"/>
</dbReference>
<dbReference type="CDD" id="cd01639">
    <property type="entry name" value="IMPase"/>
    <property type="match status" value="1"/>
</dbReference>
<dbReference type="PROSITE" id="PS00629">
    <property type="entry name" value="IMP_1"/>
    <property type="match status" value="1"/>
</dbReference>
<evidence type="ECO:0000256" key="8">
    <source>
        <dbReference type="PIRSR" id="PIRSR600760-2"/>
    </source>
</evidence>
<comment type="similarity">
    <text evidence="3 9">Belongs to the inositol monophosphatase superfamily.</text>
</comment>
<dbReference type="Proteomes" id="UP000294656">
    <property type="component" value="Unassembled WGS sequence"/>
</dbReference>
<keyword evidence="6" id="KW-0805">Transcription regulation</keyword>
<dbReference type="PANTHER" id="PTHR20854">
    <property type="entry name" value="INOSITOL MONOPHOSPHATASE"/>
    <property type="match status" value="1"/>
</dbReference>
<evidence type="ECO:0000256" key="3">
    <source>
        <dbReference type="ARBA" id="ARBA00009759"/>
    </source>
</evidence>
<evidence type="ECO:0000256" key="4">
    <source>
        <dbReference type="ARBA" id="ARBA00022723"/>
    </source>
</evidence>
<dbReference type="RefSeq" id="WP_133503156.1">
    <property type="nucleotide sequence ID" value="NZ_SNXC01000010.1"/>
</dbReference>
<dbReference type="Pfam" id="PF00459">
    <property type="entry name" value="Inositol_P"/>
    <property type="match status" value="1"/>
</dbReference>
<comment type="caution">
    <text evidence="10">The sequence shown here is derived from an EMBL/GenBank/DDBJ whole genome shotgun (WGS) entry which is preliminary data.</text>
</comment>
<proteinExistence type="inferred from homology"/>
<reference evidence="10 11" key="1">
    <citation type="submission" date="2019-03" db="EMBL/GenBank/DDBJ databases">
        <title>Genomic Encyclopedia of Type Strains, Phase III (KMG-III): the genomes of soil and plant-associated and newly described type strains.</title>
        <authorList>
            <person name="Whitman W."/>
        </authorList>
    </citation>
    <scope>NUCLEOTIDE SEQUENCE [LARGE SCALE GENOMIC DNA]</scope>
    <source>
        <strain evidence="10 11">CECT 7378</strain>
    </source>
</reference>
<dbReference type="InterPro" id="IPR033942">
    <property type="entry name" value="IMPase"/>
</dbReference>
<dbReference type="GO" id="GO:0006020">
    <property type="term" value="P:inositol metabolic process"/>
    <property type="evidence" value="ECO:0007669"/>
    <property type="project" value="TreeGrafter"/>
</dbReference>
<keyword evidence="4 8" id="KW-0479">Metal-binding</keyword>
<evidence type="ECO:0000313" key="11">
    <source>
        <dbReference type="Proteomes" id="UP000294656"/>
    </source>
</evidence>
<evidence type="ECO:0000256" key="2">
    <source>
        <dbReference type="ARBA" id="ARBA00001946"/>
    </source>
</evidence>
<dbReference type="FunFam" id="3.30.540.10:FF:000003">
    <property type="entry name" value="Inositol-1-monophosphatase"/>
    <property type="match status" value="1"/>
</dbReference>
<dbReference type="GO" id="GO:0031564">
    <property type="term" value="P:transcription antitermination"/>
    <property type="evidence" value="ECO:0007669"/>
    <property type="project" value="UniProtKB-KW"/>
</dbReference>
<dbReference type="Gene3D" id="3.40.190.80">
    <property type="match status" value="1"/>
</dbReference>
<protein>
    <recommendedName>
        <fullName evidence="9">Inositol-1-monophosphatase</fullName>
        <ecNumber evidence="9">3.1.3.25</ecNumber>
    </recommendedName>
</protein>
<gene>
    <name evidence="10" type="ORF">DFP79_1362</name>
</gene>
<dbReference type="OrthoDB" id="9785695at2"/>
<keyword evidence="7 8" id="KW-0460">Magnesium</keyword>
<dbReference type="GO" id="GO:0046872">
    <property type="term" value="F:metal ion binding"/>
    <property type="evidence" value="ECO:0007669"/>
    <property type="project" value="UniProtKB-KW"/>
</dbReference>
<keyword evidence="11" id="KW-1185">Reference proteome</keyword>
<feature type="binding site" evidence="8">
    <location>
        <position position="87"/>
    </location>
    <ligand>
        <name>Mg(2+)</name>
        <dbReference type="ChEBI" id="CHEBI:18420"/>
        <label>1</label>
        <note>catalytic</note>
    </ligand>
</feature>